<organism evidence="2 3">
    <name type="scientific">Aphanomyces euteiches</name>
    <dbReference type="NCBI Taxonomy" id="100861"/>
    <lineage>
        <taxon>Eukaryota</taxon>
        <taxon>Sar</taxon>
        <taxon>Stramenopiles</taxon>
        <taxon>Oomycota</taxon>
        <taxon>Saprolegniomycetes</taxon>
        <taxon>Saprolegniales</taxon>
        <taxon>Verrucalvaceae</taxon>
        <taxon>Aphanomyces</taxon>
    </lineage>
</organism>
<evidence type="ECO:0000313" key="2">
    <source>
        <dbReference type="EMBL" id="KAF0745456.1"/>
    </source>
</evidence>
<evidence type="ECO:0000313" key="3">
    <source>
        <dbReference type="Proteomes" id="UP000481153"/>
    </source>
</evidence>
<dbReference type="EMBL" id="VJMJ01000002">
    <property type="protein sequence ID" value="KAF0745456.1"/>
    <property type="molecule type" value="Genomic_DNA"/>
</dbReference>
<dbReference type="Proteomes" id="UP000481153">
    <property type="component" value="Unassembled WGS sequence"/>
</dbReference>
<dbReference type="AlphaFoldDB" id="A0A6G0XXZ3"/>
<dbReference type="OrthoDB" id="69693at2759"/>
<comment type="caution">
    <text evidence="2">The sequence shown here is derived from an EMBL/GenBank/DDBJ whole genome shotgun (WGS) entry which is preliminary data.</text>
</comment>
<protein>
    <submittedName>
        <fullName evidence="2">Uncharacterized protein</fullName>
    </submittedName>
</protein>
<gene>
    <name evidence="2" type="ORF">Ae201684_000472</name>
</gene>
<keyword evidence="3" id="KW-1185">Reference proteome</keyword>
<evidence type="ECO:0000256" key="1">
    <source>
        <dbReference type="SAM" id="MobiDB-lite"/>
    </source>
</evidence>
<accession>A0A6G0XXZ3</accession>
<reference evidence="2 3" key="1">
    <citation type="submission" date="2019-07" db="EMBL/GenBank/DDBJ databases">
        <title>Genomics analysis of Aphanomyces spp. identifies a new class of oomycete effector associated with host adaptation.</title>
        <authorList>
            <person name="Gaulin E."/>
        </authorList>
    </citation>
    <scope>NUCLEOTIDE SEQUENCE [LARGE SCALE GENOMIC DNA]</scope>
    <source>
        <strain evidence="2 3">ATCC 201684</strain>
    </source>
</reference>
<name>A0A6G0XXZ3_9STRA</name>
<proteinExistence type="predicted"/>
<sequence length="307" mass="34367">MSPGDTLSATWSPSHLDRSFEQRRVPDPETYMPHATKLGLLALDPSTVLRAESFKDVRTRTRHLALLCGFQIRMAKGSSNRRRVWVCSSVHDCPFAVVAQQTKDGIHIKTKLQHNHVFLLSHEDAKRFTTATTEELACYVRQSELYRSATDVSKLSAKQISDVIYAHTGRHVRSNRASVIKKLLLERPETLIPSATLFQDQLGGPPSSPSSSLRLQAPPPPAAFKSLADAVWDCFVCVASSIEVAEMLGDARLKHMIHVFRHDRDTLRASLLMSCPRPDALPCMVSNPPNVDQFVHNYIRQSDLGFF</sequence>
<feature type="region of interest" description="Disordered" evidence="1">
    <location>
        <begin position="198"/>
        <end position="217"/>
    </location>
</feature>
<dbReference type="VEuPathDB" id="FungiDB:AeMF1_017270"/>
<feature type="compositionally biased region" description="Low complexity" evidence="1">
    <location>
        <begin position="201"/>
        <end position="216"/>
    </location>
</feature>